<dbReference type="GO" id="GO:0016020">
    <property type="term" value="C:membrane"/>
    <property type="evidence" value="ECO:0007669"/>
    <property type="project" value="UniProtKB-SubCell"/>
</dbReference>
<reference evidence="7 8" key="1">
    <citation type="submission" date="2017-12" db="EMBL/GenBank/DDBJ databases">
        <title>Comparative genomics of Botrytis spp.</title>
        <authorList>
            <person name="Valero-Jimenez C.A."/>
            <person name="Tapia P."/>
            <person name="Veloso J."/>
            <person name="Silva-Moreno E."/>
            <person name="Staats M."/>
            <person name="Valdes J.H."/>
            <person name="Van Kan J.A.L."/>
        </authorList>
    </citation>
    <scope>NUCLEOTIDE SEQUENCE [LARGE SCALE GENOMIC DNA]</scope>
    <source>
        <strain evidence="7 8">Bp0003</strain>
    </source>
</reference>
<dbReference type="Proteomes" id="UP000297910">
    <property type="component" value="Unassembled WGS sequence"/>
</dbReference>
<evidence type="ECO:0000256" key="3">
    <source>
        <dbReference type="ARBA" id="ARBA00022692"/>
    </source>
</evidence>
<keyword evidence="8" id="KW-1185">Reference proteome</keyword>
<dbReference type="PANTHER" id="PTHR45649:SF7">
    <property type="entry name" value="CHOLINE TRANSPORT PROTEIN"/>
    <property type="match status" value="1"/>
</dbReference>
<evidence type="ECO:0000256" key="1">
    <source>
        <dbReference type="ARBA" id="ARBA00004141"/>
    </source>
</evidence>
<evidence type="ECO:0000256" key="4">
    <source>
        <dbReference type="ARBA" id="ARBA00022989"/>
    </source>
</evidence>
<sequence>MVIAALRGLTIVKPRDITPHTNPDTCRTNTGFQNETMNIPKIDDISSSNVTIYESDIIPNATTNQDDDENHDMRRKFTLWSILGEGFSLTNSWFGISSALITGIDSGGPALFVYGIPLVAFVSVFVGCSLSELASAMPNAAGQHFWVMELAPKKYARPLSFVTGYCAWAGSLFASASVSLAVASAAVGCWQLNHSDFIIHELHIFIAYQIVNLFTFLFNCYGRILPTLGTITLYMSLISFGIILFFVPSQAPTHQDIKFVFATFINNTGWSNNGIAFILGLVNANWAFSCLDSAVHLAEEAHQPEVVIPISIMATIAIGFTTAWFFVIAMFFSLNNFDAVVGTLTKVPILELFYQSVGNRSAAIFLESLIMATGIGCLIACHTLQSRLCWTFARDGGVPFHRSLTKINTTLDVPFRAHAMSATVVAILGCLYLLSTTAFNRRVLHDPVYNIPLLCLLQKGRDKISHGPFWLGKFGYFANLVTIIWTLSALIMFSFPIHLPVTASNMNYISVIYCILACIIGIDWISRGRLQYRYKFYEESQTDYESEESLLHNHSS</sequence>
<name>A0A4Z1FS27_9HELO</name>
<comment type="caution">
    <text evidence="7">The sequence shown here is derived from an EMBL/GenBank/DDBJ whole genome shotgun (WGS) entry which is preliminary data.</text>
</comment>
<feature type="transmembrane region" description="Helical" evidence="6">
    <location>
        <begin position="202"/>
        <end position="221"/>
    </location>
</feature>
<evidence type="ECO:0008006" key="9">
    <source>
        <dbReference type="Google" id="ProtNLM"/>
    </source>
</evidence>
<comment type="subcellular location">
    <subcellularLocation>
        <location evidence="1">Membrane</location>
        <topology evidence="1">Multi-pass membrane protein</topology>
    </subcellularLocation>
</comment>
<feature type="transmembrane region" description="Helical" evidence="6">
    <location>
        <begin position="110"/>
        <end position="134"/>
    </location>
</feature>
<accession>A0A4Z1FS27</accession>
<dbReference type="EMBL" id="PQXI01000086">
    <property type="protein sequence ID" value="TGO25173.1"/>
    <property type="molecule type" value="Genomic_DNA"/>
</dbReference>
<evidence type="ECO:0000313" key="7">
    <source>
        <dbReference type="EMBL" id="TGO25173.1"/>
    </source>
</evidence>
<evidence type="ECO:0000256" key="5">
    <source>
        <dbReference type="ARBA" id="ARBA00023136"/>
    </source>
</evidence>
<feature type="transmembrane region" description="Helical" evidence="6">
    <location>
        <begin position="228"/>
        <end position="247"/>
    </location>
</feature>
<dbReference type="PANTHER" id="PTHR45649">
    <property type="entry name" value="AMINO-ACID PERMEASE BAT1"/>
    <property type="match status" value="1"/>
</dbReference>
<evidence type="ECO:0000313" key="8">
    <source>
        <dbReference type="Proteomes" id="UP000297910"/>
    </source>
</evidence>
<dbReference type="GO" id="GO:0022857">
    <property type="term" value="F:transmembrane transporter activity"/>
    <property type="evidence" value="ECO:0007669"/>
    <property type="project" value="InterPro"/>
</dbReference>
<feature type="transmembrane region" description="Helical" evidence="6">
    <location>
        <begin position="507"/>
        <end position="525"/>
    </location>
</feature>
<keyword evidence="3 6" id="KW-0812">Transmembrane</keyword>
<feature type="transmembrane region" description="Helical" evidence="6">
    <location>
        <begin position="307"/>
        <end position="332"/>
    </location>
</feature>
<keyword evidence="2" id="KW-0813">Transport</keyword>
<feature type="transmembrane region" description="Helical" evidence="6">
    <location>
        <begin position="82"/>
        <end position="104"/>
    </location>
</feature>
<organism evidence="7 8">
    <name type="scientific">Botrytis paeoniae</name>
    <dbReference type="NCBI Taxonomy" id="278948"/>
    <lineage>
        <taxon>Eukaryota</taxon>
        <taxon>Fungi</taxon>
        <taxon>Dikarya</taxon>
        <taxon>Ascomycota</taxon>
        <taxon>Pezizomycotina</taxon>
        <taxon>Leotiomycetes</taxon>
        <taxon>Helotiales</taxon>
        <taxon>Sclerotiniaceae</taxon>
        <taxon>Botrytis</taxon>
    </lineage>
</organism>
<feature type="transmembrane region" description="Helical" evidence="6">
    <location>
        <begin position="155"/>
        <end position="182"/>
    </location>
</feature>
<dbReference type="AlphaFoldDB" id="A0A4Z1FS27"/>
<dbReference type="PIRSF" id="PIRSF006060">
    <property type="entry name" value="AA_transporter"/>
    <property type="match status" value="1"/>
</dbReference>
<gene>
    <name evidence="7" type="ORF">BPAE_0086g00380</name>
</gene>
<feature type="transmembrane region" description="Helical" evidence="6">
    <location>
        <begin position="474"/>
        <end position="495"/>
    </location>
</feature>
<proteinExistence type="predicted"/>
<feature type="transmembrane region" description="Helical" evidence="6">
    <location>
        <begin position="274"/>
        <end position="295"/>
    </location>
</feature>
<protein>
    <recommendedName>
        <fullName evidence="9">Choline transport protein</fullName>
    </recommendedName>
</protein>
<keyword evidence="5 6" id="KW-0472">Membrane</keyword>
<feature type="transmembrane region" description="Helical" evidence="6">
    <location>
        <begin position="415"/>
        <end position="434"/>
    </location>
</feature>
<keyword evidence="4 6" id="KW-1133">Transmembrane helix</keyword>
<evidence type="ECO:0000256" key="6">
    <source>
        <dbReference type="SAM" id="Phobius"/>
    </source>
</evidence>
<evidence type="ECO:0000256" key="2">
    <source>
        <dbReference type="ARBA" id="ARBA00022448"/>
    </source>
</evidence>
<dbReference type="Pfam" id="PF13520">
    <property type="entry name" value="AA_permease_2"/>
    <property type="match status" value="1"/>
</dbReference>
<dbReference type="InterPro" id="IPR002293">
    <property type="entry name" value="AA/rel_permease1"/>
</dbReference>
<dbReference type="Gene3D" id="1.20.1740.10">
    <property type="entry name" value="Amino acid/polyamine transporter I"/>
    <property type="match status" value="1"/>
</dbReference>